<proteinExistence type="predicted"/>
<evidence type="ECO:0000313" key="3">
    <source>
        <dbReference type="EMBL" id="MBD6615522.1"/>
    </source>
</evidence>
<organism evidence="3 4">
    <name type="scientific">Komarekiella delphini-convector SJRDD-AB1</name>
    <dbReference type="NCBI Taxonomy" id="2593771"/>
    <lineage>
        <taxon>Bacteria</taxon>
        <taxon>Bacillati</taxon>
        <taxon>Cyanobacteriota</taxon>
        <taxon>Cyanophyceae</taxon>
        <taxon>Nostocales</taxon>
        <taxon>Nostocaceae</taxon>
        <taxon>Komarekiella</taxon>
        <taxon>Komarekiella delphini-convector</taxon>
    </lineage>
</organism>
<feature type="domain" description="SnoaL-like" evidence="2">
    <location>
        <begin position="280"/>
        <end position="381"/>
    </location>
</feature>
<dbReference type="AlphaFoldDB" id="A0AA40VPP0"/>
<dbReference type="NCBIfam" id="TIGR03798">
    <property type="entry name" value="leader_Nif11"/>
    <property type="match status" value="1"/>
</dbReference>
<dbReference type="InterPro" id="IPR037401">
    <property type="entry name" value="SnoaL-like"/>
</dbReference>
<dbReference type="SUPFAM" id="SSF54427">
    <property type="entry name" value="NTF2-like"/>
    <property type="match status" value="2"/>
</dbReference>
<reference evidence="3" key="1">
    <citation type="submission" date="2019-07" db="EMBL/GenBank/DDBJ databases">
        <title>Toxilogical consequences of a new and cryptic species of cyanobacteria (Komarekiella delphini-convector) recovered from the epidermis of a bottlenose dolphin and 1500 ft. in the air.</title>
        <authorList>
            <person name="Brown A.O."/>
            <person name="Dvorak P."/>
            <person name="Villanueva C.D."/>
            <person name="Foss A.J."/>
            <person name="Garvey A.D."/>
            <person name="Gibson Q.A."/>
            <person name="Johansen J.R."/>
            <person name="Casamatta D.A."/>
        </authorList>
    </citation>
    <scope>NUCLEOTIDE SEQUENCE</scope>
    <source>
        <strain evidence="3">SJRDD-AB1</strain>
    </source>
</reference>
<evidence type="ECO:0000259" key="2">
    <source>
        <dbReference type="Pfam" id="PF12680"/>
    </source>
</evidence>
<evidence type="ECO:0000313" key="4">
    <source>
        <dbReference type="Proteomes" id="UP001165986"/>
    </source>
</evidence>
<gene>
    <name evidence="3" type="ORF">FNW02_06630</name>
</gene>
<sequence>MSQKVISLLADAFENPTLQQKLHTAKTPESFVKIASENGYNLTAEELASALGKVHVVFGEVVESMLSGLIGTASTSEASITEKISGTNVDLVKRLFSRGEAFDSEGFITFFTDTPVYQFGNFDVCLDKAAIKKSADAFFSQISAVYHEIKMMWEIGDVVFVEMDVIYWRKDGSFISLPCKDIFRVEGEKFSELRIFMDVNPVFDPTIPVPKSASVLTASQGKQLIPPGTMRRHFAEHPEAQERVKNGFAPKWSITGPKWPIGLENPTDAKSVAQLKAVGELAQAVTAQDWQKVKSYLTDDIFYKVGSGEVVYGPQAVVDFFAHTFKTTAVFYSHDVRKVWQDSDIITIEMDAKYEMVHSKKHVVIACCDVYRLRGNKVSEWRVYADMSPWGNS</sequence>
<dbReference type="Proteomes" id="UP001165986">
    <property type="component" value="Unassembled WGS sequence"/>
</dbReference>
<accession>A0AA40VPP0</accession>
<feature type="domain" description="Nif11" evidence="1">
    <location>
        <begin position="3"/>
        <end position="47"/>
    </location>
</feature>
<keyword evidence="4" id="KW-1185">Reference proteome</keyword>
<dbReference type="Gene3D" id="3.10.450.50">
    <property type="match status" value="2"/>
</dbReference>
<dbReference type="RefSeq" id="WP_191756773.1">
    <property type="nucleotide sequence ID" value="NZ_VJXY01000005.1"/>
</dbReference>
<dbReference type="Pfam" id="PF07862">
    <property type="entry name" value="Nif11"/>
    <property type="match status" value="1"/>
</dbReference>
<dbReference type="EMBL" id="VJXY01000005">
    <property type="protein sequence ID" value="MBD6615522.1"/>
    <property type="molecule type" value="Genomic_DNA"/>
</dbReference>
<evidence type="ECO:0000259" key="1">
    <source>
        <dbReference type="Pfam" id="PF07862"/>
    </source>
</evidence>
<comment type="caution">
    <text evidence="3">The sequence shown here is derived from an EMBL/GenBank/DDBJ whole genome shotgun (WGS) entry which is preliminary data.</text>
</comment>
<feature type="domain" description="SnoaL-like" evidence="2">
    <location>
        <begin position="92"/>
        <end position="192"/>
    </location>
</feature>
<dbReference type="Pfam" id="PF12680">
    <property type="entry name" value="SnoaL_2"/>
    <property type="match status" value="2"/>
</dbReference>
<dbReference type="InterPro" id="IPR012903">
    <property type="entry name" value="Nif11"/>
</dbReference>
<name>A0AA40VPP0_9NOST</name>
<dbReference type="InterPro" id="IPR022516">
    <property type="entry name" value="CHP03798_Ocin"/>
</dbReference>
<dbReference type="InterPro" id="IPR032710">
    <property type="entry name" value="NTF2-like_dom_sf"/>
</dbReference>
<protein>
    <submittedName>
        <fullName evidence="3">Nif11-like leader peptide family natural product</fullName>
    </submittedName>
</protein>